<protein>
    <submittedName>
        <fullName evidence="6">GMP synthase</fullName>
    </submittedName>
</protein>
<gene>
    <name evidence="6" type="ORF">C0081_17955</name>
</gene>
<reference evidence="6 7" key="1">
    <citation type="submission" date="2018-01" db="EMBL/GenBank/DDBJ databases">
        <title>The draft genome sequence of Cohaesibacter sp. H1304.</title>
        <authorList>
            <person name="Wang N.-N."/>
            <person name="Du Z.-J."/>
        </authorList>
    </citation>
    <scope>NUCLEOTIDE SEQUENCE [LARGE SCALE GENOMIC DNA]</scope>
    <source>
        <strain evidence="6 7">H1304</strain>
    </source>
</reference>
<accession>A0A2N5XN60</accession>
<keyword evidence="7" id="KW-1185">Reference proteome</keyword>
<proteinExistence type="predicted"/>
<dbReference type="Proteomes" id="UP000234881">
    <property type="component" value="Unassembled WGS sequence"/>
</dbReference>
<dbReference type="AlphaFoldDB" id="A0A2N5XN60"/>
<organism evidence="6 7">
    <name type="scientific">Cohaesibacter celericrescens</name>
    <dbReference type="NCBI Taxonomy" id="2067669"/>
    <lineage>
        <taxon>Bacteria</taxon>
        <taxon>Pseudomonadati</taxon>
        <taxon>Pseudomonadota</taxon>
        <taxon>Alphaproteobacteria</taxon>
        <taxon>Hyphomicrobiales</taxon>
        <taxon>Cohaesibacteraceae</taxon>
    </lineage>
</organism>
<evidence type="ECO:0000256" key="5">
    <source>
        <dbReference type="SAM" id="Phobius"/>
    </source>
</evidence>
<dbReference type="GO" id="GO:0030026">
    <property type="term" value="P:intracellular manganese ion homeostasis"/>
    <property type="evidence" value="ECO:0007669"/>
    <property type="project" value="InterPro"/>
</dbReference>
<dbReference type="GO" id="GO:0012505">
    <property type="term" value="C:endomembrane system"/>
    <property type="evidence" value="ECO:0007669"/>
    <property type="project" value="UniProtKB-SubCell"/>
</dbReference>
<dbReference type="EMBL" id="PKUQ01000042">
    <property type="protein sequence ID" value="PLW75981.1"/>
    <property type="molecule type" value="Genomic_DNA"/>
</dbReference>
<dbReference type="OrthoDB" id="5506246at2"/>
<feature type="transmembrane region" description="Helical" evidence="5">
    <location>
        <begin position="164"/>
        <end position="184"/>
    </location>
</feature>
<feature type="transmembrane region" description="Helical" evidence="5">
    <location>
        <begin position="53"/>
        <end position="77"/>
    </location>
</feature>
<dbReference type="InterPro" id="IPR008217">
    <property type="entry name" value="Ccc1_fam"/>
</dbReference>
<evidence type="ECO:0000256" key="4">
    <source>
        <dbReference type="ARBA" id="ARBA00023136"/>
    </source>
</evidence>
<keyword evidence="4 5" id="KW-0472">Membrane</keyword>
<evidence type="ECO:0000256" key="2">
    <source>
        <dbReference type="ARBA" id="ARBA00022692"/>
    </source>
</evidence>
<dbReference type="GO" id="GO:0005384">
    <property type="term" value="F:manganese ion transmembrane transporter activity"/>
    <property type="evidence" value="ECO:0007669"/>
    <property type="project" value="InterPro"/>
</dbReference>
<dbReference type="PANTHER" id="PTHR31851">
    <property type="entry name" value="FE(2+)/MN(2+) TRANSPORTER PCL1"/>
    <property type="match status" value="1"/>
</dbReference>
<evidence type="ECO:0000313" key="6">
    <source>
        <dbReference type="EMBL" id="PLW75981.1"/>
    </source>
</evidence>
<feature type="transmembrane region" description="Helical" evidence="5">
    <location>
        <begin position="26"/>
        <end position="47"/>
    </location>
</feature>
<dbReference type="RefSeq" id="WP_101535223.1">
    <property type="nucleotide sequence ID" value="NZ_PKUQ01000042.1"/>
</dbReference>
<keyword evidence="2 5" id="KW-0812">Transmembrane</keyword>
<keyword evidence="3 5" id="KW-1133">Transmembrane helix</keyword>
<comment type="caution">
    <text evidence="6">The sequence shown here is derived from an EMBL/GenBank/DDBJ whole genome shotgun (WGS) entry which is preliminary data.</text>
</comment>
<evidence type="ECO:0000256" key="1">
    <source>
        <dbReference type="ARBA" id="ARBA00004127"/>
    </source>
</evidence>
<feature type="transmembrane region" description="Helical" evidence="5">
    <location>
        <begin position="190"/>
        <end position="208"/>
    </location>
</feature>
<comment type="subcellular location">
    <subcellularLocation>
        <location evidence="1">Endomembrane system</location>
        <topology evidence="1">Multi-pass membrane protein</topology>
    </subcellularLocation>
</comment>
<dbReference type="Pfam" id="PF01988">
    <property type="entry name" value="VIT1"/>
    <property type="match status" value="1"/>
</dbReference>
<evidence type="ECO:0000256" key="3">
    <source>
        <dbReference type="ARBA" id="ARBA00022989"/>
    </source>
</evidence>
<feature type="transmembrane region" description="Helical" evidence="5">
    <location>
        <begin position="220"/>
        <end position="242"/>
    </location>
</feature>
<evidence type="ECO:0000313" key="7">
    <source>
        <dbReference type="Proteomes" id="UP000234881"/>
    </source>
</evidence>
<name>A0A2N5XN60_9HYPH</name>
<sequence length="243" mass="26652">MMAIDWDLHRKEVHNLGKVQDFLKQIVYGGNDGIVTTFAIVAGFAGAQADGTAQIGAIAVLVFGLANLFADAVSMGLGEFLSTRSQQDLYLKQRKFVFEELKSNPVHEQSELVQMMRERGLDDDASERVANELMQSPELVADLMMAYELELPDMRQVSPVLDGLVTFIAFVIFGSAPLVPYFLLEPTQNTFFLSVLAAFSALVGLGLLRWWSTRERIVRCIGETVLVGSVCALVAFVVGAIVS</sequence>